<evidence type="ECO:0000256" key="7">
    <source>
        <dbReference type="ARBA" id="ARBA00038532"/>
    </source>
</evidence>
<dbReference type="GO" id="GO:0005737">
    <property type="term" value="C:cytoplasm"/>
    <property type="evidence" value="ECO:0007669"/>
    <property type="project" value="TreeGrafter"/>
</dbReference>
<evidence type="ECO:0000313" key="9">
    <source>
        <dbReference type="EMBL" id="KAF2714717.1"/>
    </source>
</evidence>
<accession>A0A6G1KQW3</accession>
<keyword evidence="3" id="KW-0963">Cytoplasm</keyword>
<feature type="domain" description="ADF-H" evidence="8">
    <location>
        <begin position="184"/>
        <end position="302"/>
    </location>
</feature>
<dbReference type="EMBL" id="MU005764">
    <property type="protein sequence ID" value="KAF2714717.1"/>
    <property type="molecule type" value="Genomic_DNA"/>
</dbReference>
<dbReference type="InterPro" id="IPR028458">
    <property type="entry name" value="Twinfilin"/>
</dbReference>
<dbReference type="GO" id="GO:0051015">
    <property type="term" value="F:actin filament binding"/>
    <property type="evidence" value="ECO:0007669"/>
    <property type="project" value="TreeGrafter"/>
</dbReference>
<evidence type="ECO:0000259" key="8">
    <source>
        <dbReference type="Pfam" id="PF00241"/>
    </source>
</evidence>
<dbReference type="InterPro" id="IPR029006">
    <property type="entry name" value="ADF-H/Gelsolin-like_dom_sf"/>
</dbReference>
<dbReference type="InterPro" id="IPR002108">
    <property type="entry name" value="ADF-H"/>
</dbReference>
<dbReference type="GO" id="GO:0003785">
    <property type="term" value="F:actin monomer binding"/>
    <property type="evidence" value="ECO:0007669"/>
    <property type="project" value="TreeGrafter"/>
</dbReference>
<dbReference type="GO" id="GO:0030042">
    <property type="term" value="P:actin filament depolymerization"/>
    <property type="evidence" value="ECO:0007669"/>
    <property type="project" value="TreeGrafter"/>
</dbReference>
<evidence type="ECO:0000256" key="4">
    <source>
        <dbReference type="ARBA" id="ARBA00022737"/>
    </source>
</evidence>
<protein>
    <recommendedName>
        <fullName evidence="8">ADF-H domain-containing protein</fullName>
    </recommendedName>
</protein>
<organism evidence="9 10">
    <name type="scientific">Pleomassaria siparia CBS 279.74</name>
    <dbReference type="NCBI Taxonomy" id="1314801"/>
    <lineage>
        <taxon>Eukaryota</taxon>
        <taxon>Fungi</taxon>
        <taxon>Dikarya</taxon>
        <taxon>Ascomycota</taxon>
        <taxon>Pezizomycotina</taxon>
        <taxon>Dothideomycetes</taxon>
        <taxon>Pleosporomycetidae</taxon>
        <taxon>Pleosporales</taxon>
        <taxon>Pleomassariaceae</taxon>
        <taxon>Pleomassaria</taxon>
    </lineage>
</organism>
<reference evidence="9" key="1">
    <citation type="journal article" date="2020" name="Stud. Mycol.">
        <title>101 Dothideomycetes genomes: a test case for predicting lifestyles and emergence of pathogens.</title>
        <authorList>
            <person name="Haridas S."/>
            <person name="Albert R."/>
            <person name="Binder M."/>
            <person name="Bloem J."/>
            <person name="Labutti K."/>
            <person name="Salamov A."/>
            <person name="Andreopoulos B."/>
            <person name="Baker S."/>
            <person name="Barry K."/>
            <person name="Bills G."/>
            <person name="Bluhm B."/>
            <person name="Cannon C."/>
            <person name="Castanera R."/>
            <person name="Culley D."/>
            <person name="Daum C."/>
            <person name="Ezra D."/>
            <person name="Gonzalez J."/>
            <person name="Henrissat B."/>
            <person name="Kuo A."/>
            <person name="Liang C."/>
            <person name="Lipzen A."/>
            <person name="Lutzoni F."/>
            <person name="Magnuson J."/>
            <person name="Mondo S."/>
            <person name="Nolan M."/>
            <person name="Ohm R."/>
            <person name="Pangilinan J."/>
            <person name="Park H.-J."/>
            <person name="Ramirez L."/>
            <person name="Alfaro M."/>
            <person name="Sun H."/>
            <person name="Tritt A."/>
            <person name="Yoshinaga Y."/>
            <person name="Zwiers L.-H."/>
            <person name="Turgeon B."/>
            <person name="Goodwin S."/>
            <person name="Spatafora J."/>
            <person name="Crous P."/>
            <person name="Grigoriev I."/>
        </authorList>
    </citation>
    <scope>NUCLEOTIDE SEQUENCE</scope>
    <source>
        <strain evidence="9">CBS 279.74</strain>
    </source>
</reference>
<dbReference type="PANTHER" id="PTHR13759:SF1">
    <property type="entry name" value="TWINFILIN"/>
    <property type="match status" value="1"/>
</dbReference>
<keyword evidence="4" id="KW-0677">Repeat</keyword>
<dbReference type="Gene3D" id="3.40.20.10">
    <property type="entry name" value="Severin"/>
    <property type="match status" value="1"/>
</dbReference>
<dbReference type="GO" id="GO:0005884">
    <property type="term" value="C:actin filament"/>
    <property type="evidence" value="ECO:0007669"/>
    <property type="project" value="TreeGrafter"/>
</dbReference>
<evidence type="ECO:0000256" key="5">
    <source>
        <dbReference type="ARBA" id="ARBA00023203"/>
    </source>
</evidence>
<gene>
    <name evidence="9" type="ORF">K504DRAFT_486553</name>
</gene>
<evidence type="ECO:0000256" key="3">
    <source>
        <dbReference type="ARBA" id="ARBA00022490"/>
    </source>
</evidence>
<dbReference type="AlphaFoldDB" id="A0A6G1KQW3"/>
<dbReference type="Proteomes" id="UP000799428">
    <property type="component" value="Unassembled WGS sequence"/>
</dbReference>
<sequence length="341" mass="38491">MAPKIFNVPSAVQDTFNAFLSDTSLFALPLQSSSSAGELVSLPAVSLPNPPNASFQIALARLDATPLISPKTALYLLLRRDDNALYAITYVPHLASDEEKKLYIENRHELVRTLGEANFVASLICKEPAEITDMRSWEERDMHMSDCESCAPERSGRSEKETTKDFGYHKNKCRLCDRRMKHKIEQRASEALSDFGHDGDCVQLSVDMSSEKLKLNFHDKGVAPSLVAERIPTAYPSFTFYRHSESHVTYFIFCSPDSVPVKERMTHTMAIPGLVNIIAKENGLEIDQKIEIHGADELEFAERDQRIGRFRSMYLRNEFVGTESTWENMDAAQGILDSYQI</sequence>
<comment type="similarity">
    <text evidence="2">Belongs to the actin-binding proteins ADF family. Twinfilin subfamily.</text>
</comment>
<dbReference type="PANTHER" id="PTHR13759">
    <property type="entry name" value="TWINFILIN"/>
    <property type="match status" value="1"/>
</dbReference>
<dbReference type="GO" id="GO:0051016">
    <property type="term" value="P:barbed-end actin filament capping"/>
    <property type="evidence" value="ECO:0007669"/>
    <property type="project" value="TreeGrafter"/>
</dbReference>
<comment type="subcellular location">
    <subcellularLocation>
        <location evidence="1">Cytoplasm</location>
        <location evidence="1">Cytoskeleton</location>
    </subcellularLocation>
</comment>
<keyword evidence="6" id="KW-0206">Cytoskeleton</keyword>
<evidence type="ECO:0000256" key="2">
    <source>
        <dbReference type="ARBA" id="ARBA00009557"/>
    </source>
</evidence>
<dbReference type="Pfam" id="PF00241">
    <property type="entry name" value="Cofilin_ADF"/>
    <property type="match status" value="1"/>
</dbReference>
<dbReference type="SUPFAM" id="SSF55753">
    <property type="entry name" value="Actin depolymerizing proteins"/>
    <property type="match status" value="1"/>
</dbReference>
<proteinExistence type="inferred from homology"/>
<comment type="subunit">
    <text evidence="7">Interacts with G-actin; ADP-actin form.</text>
</comment>
<evidence type="ECO:0000256" key="1">
    <source>
        <dbReference type="ARBA" id="ARBA00004245"/>
    </source>
</evidence>
<evidence type="ECO:0000313" key="10">
    <source>
        <dbReference type="Proteomes" id="UP000799428"/>
    </source>
</evidence>
<evidence type="ECO:0000256" key="6">
    <source>
        <dbReference type="ARBA" id="ARBA00023212"/>
    </source>
</evidence>
<dbReference type="OrthoDB" id="10006997at2759"/>
<keyword evidence="5" id="KW-0009">Actin-binding</keyword>
<keyword evidence="10" id="KW-1185">Reference proteome</keyword>
<name>A0A6G1KQW3_9PLEO</name>